<sequence length="94" mass="10652">VTVLTNKVMCHDPNNNASRTKTVEAVLDFAEAWFLGYRARIGTYPPPPTAFGIHTSLSLNASSHYHTERVSPDSTFIKRNWFRAHDVGFEIFRA</sequence>
<proteinExistence type="predicted"/>
<keyword evidence="2" id="KW-1185">Reference proteome</keyword>
<dbReference type="EMBL" id="LHQQ01000575">
    <property type="protein sequence ID" value="KOS36219.1"/>
    <property type="molecule type" value="Genomic_DNA"/>
</dbReference>
<comment type="caution">
    <text evidence="1">The sequence shown here is derived from an EMBL/GenBank/DDBJ whole genome shotgun (WGS) entry which is preliminary data.</text>
</comment>
<evidence type="ECO:0000313" key="1">
    <source>
        <dbReference type="EMBL" id="KOS36219.1"/>
    </source>
</evidence>
<protein>
    <submittedName>
        <fullName evidence="1">Uncharacterized protein</fullName>
    </submittedName>
</protein>
<gene>
    <name evidence="1" type="ORF">ACN38_g13059</name>
</gene>
<reference evidence="1 2" key="1">
    <citation type="submission" date="2015-08" db="EMBL/GenBank/DDBJ databases">
        <title>Genome sequencing of Penicillium nordicum.</title>
        <authorList>
            <person name="Nguyen H.D."/>
            <person name="Seifert K.A."/>
        </authorList>
    </citation>
    <scope>NUCLEOTIDE SEQUENCE [LARGE SCALE GENOMIC DNA]</scope>
    <source>
        <strain evidence="1 2">DAOMC 185683</strain>
    </source>
</reference>
<evidence type="ECO:0000313" key="2">
    <source>
        <dbReference type="Proteomes" id="UP000037696"/>
    </source>
</evidence>
<organism evidence="1 2">
    <name type="scientific">Penicillium nordicum</name>
    <dbReference type="NCBI Taxonomy" id="229535"/>
    <lineage>
        <taxon>Eukaryota</taxon>
        <taxon>Fungi</taxon>
        <taxon>Dikarya</taxon>
        <taxon>Ascomycota</taxon>
        <taxon>Pezizomycotina</taxon>
        <taxon>Eurotiomycetes</taxon>
        <taxon>Eurotiomycetidae</taxon>
        <taxon>Eurotiales</taxon>
        <taxon>Aspergillaceae</taxon>
        <taxon>Penicillium</taxon>
    </lineage>
</organism>
<dbReference type="Proteomes" id="UP000037696">
    <property type="component" value="Unassembled WGS sequence"/>
</dbReference>
<accession>A0A0M9W9P9</accession>
<feature type="non-terminal residue" evidence="1">
    <location>
        <position position="1"/>
    </location>
</feature>
<dbReference type="AlphaFoldDB" id="A0A0M9W9P9"/>
<name>A0A0M9W9P9_9EURO</name>